<dbReference type="RefSeq" id="WP_048937339.1">
    <property type="nucleotide sequence ID" value="NZ_CP020925.1"/>
</dbReference>
<name>A0A0J9D3I7_SPHYA</name>
<evidence type="ECO:0000256" key="1">
    <source>
        <dbReference type="SAM" id="Phobius"/>
    </source>
</evidence>
<dbReference type="AlphaFoldDB" id="A0A0J9D3I7"/>
<dbReference type="EMBL" id="CP020925">
    <property type="protein sequence ID" value="ATP18867.1"/>
    <property type="molecule type" value="Genomic_DNA"/>
</dbReference>
<proteinExistence type="predicted"/>
<evidence type="ECO:0008006" key="4">
    <source>
        <dbReference type="Google" id="ProtNLM"/>
    </source>
</evidence>
<organism evidence="2 3">
    <name type="scientific">Sphingobium yanoikuyae</name>
    <name type="common">Sphingomonas yanoikuyae</name>
    <dbReference type="NCBI Taxonomy" id="13690"/>
    <lineage>
        <taxon>Bacteria</taxon>
        <taxon>Pseudomonadati</taxon>
        <taxon>Pseudomonadota</taxon>
        <taxon>Alphaproteobacteria</taxon>
        <taxon>Sphingomonadales</taxon>
        <taxon>Sphingomonadaceae</taxon>
        <taxon>Sphingobium</taxon>
    </lineage>
</organism>
<evidence type="ECO:0000313" key="3">
    <source>
        <dbReference type="Proteomes" id="UP000037029"/>
    </source>
</evidence>
<reference evidence="2 3" key="1">
    <citation type="submission" date="2017-04" db="EMBL/GenBank/DDBJ databases">
        <title>Characterization, genome and methylation analysis of a phthalic acid esters degrading strain Sphingobium yanoikuyae SHJ.</title>
        <authorList>
            <person name="Feng L."/>
        </authorList>
    </citation>
    <scope>NUCLEOTIDE SEQUENCE [LARGE SCALE GENOMIC DNA]</scope>
    <source>
        <strain evidence="2 3">SHJ</strain>
    </source>
</reference>
<protein>
    <recommendedName>
        <fullName evidence="4">PH domain-containing protein</fullName>
    </recommendedName>
</protein>
<keyword evidence="1" id="KW-0812">Transmembrane</keyword>
<feature type="transmembrane region" description="Helical" evidence="1">
    <location>
        <begin position="25"/>
        <end position="46"/>
    </location>
</feature>
<sequence>MDGAGQRENPAGAVFSYHRAVAPMLWVLLGLMVVETSVVHLLVALWSPRAALVLSLLSLATIGWFILFIRSFRDHPVRIGPDGLVWPVGKLRSLSIPWSQVAGLRDDWTLADLKAAGLFNGALVAHPNVVIALDPPAKAGRRTIRYLAHRLDDPVAFIAAFSACASASAAPCRAAGPLPSRDCRPRSAP</sequence>
<evidence type="ECO:0000313" key="2">
    <source>
        <dbReference type="EMBL" id="ATP18867.1"/>
    </source>
</evidence>
<accession>A0A0J9D3I7</accession>
<keyword evidence="1" id="KW-0472">Membrane</keyword>
<feature type="transmembrane region" description="Helical" evidence="1">
    <location>
        <begin position="52"/>
        <end position="69"/>
    </location>
</feature>
<dbReference type="Proteomes" id="UP000037029">
    <property type="component" value="Chromosome"/>
</dbReference>
<gene>
    <name evidence="2" type="ORF">BV87_10970</name>
</gene>
<keyword evidence="1" id="KW-1133">Transmembrane helix</keyword>